<evidence type="ECO:0000313" key="1">
    <source>
        <dbReference type="EMBL" id="MFB2834984.1"/>
    </source>
</evidence>
<dbReference type="EMBL" id="JBHFNT010000077">
    <property type="protein sequence ID" value="MFB2834984.1"/>
    <property type="molecule type" value="Genomic_DNA"/>
</dbReference>
<gene>
    <name evidence="1" type="ORF">ACE1CA_10670</name>
</gene>
<sequence length="142" mass="16749">MSSPPLRVFLTKAQDEKLLELSKSATVSQKTRDRSHVIRLSARGWKVAKIASYFNVSKLVVRNTIHRWQEREISGLEDTPKPGRKRKWQPEDLAEIEQKLETEPRTYSSRQLCQILANTRKIQLSERHLRRILKKKLYVEEN</sequence>
<dbReference type="RefSeq" id="WP_413277413.1">
    <property type="nucleotide sequence ID" value="NZ_JBHFNT010000077.1"/>
</dbReference>
<dbReference type="Gene3D" id="1.10.10.10">
    <property type="entry name" value="Winged helix-like DNA-binding domain superfamily/Winged helix DNA-binding domain"/>
    <property type="match status" value="1"/>
</dbReference>
<reference evidence="1 2" key="1">
    <citation type="submission" date="2024-09" db="EMBL/GenBank/DDBJ databases">
        <title>Floridaenema gen nov. (Aerosakkonemataceae, Aerosakkonematales ord. nov., Cyanobacteria) from benthic tropical and subtropical fresh waters, with the description of four new species.</title>
        <authorList>
            <person name="Moretto J.A."/>
            <person name="Berthold D.E."/>
            <person name="Lefler F.W."/>
            <person name="Huang I.-S."/>
            <person name="Laughinghouse H. IV."/>
        </authorList>
    </citation>
    <scope>NUCLEOTIDE SEQUENCE [LARGE SCALE GENOMIC DNA]</scope>
    <source>
        <strain evidence="1 2">BLCC-F167</strain>
    </source>
</reference>
<protein>
    <submittedName>
        <fullName evidence="1">Transposase</fullName>
    </submittedName>
</protein>
<accession>A0ABV4WIR7</accession>
<name>A0ABV4WIR7_9CYAN</name>
<keyword evidence="2" id="KW-1185">Reference proteome</keyword>
<dbReference type="InterPro" id="IPR009057">
    <property type="entry name" value="Homeodomain-like_sf"/>
</dbReference>
<dbReference type="Pfam" id="PF13565">
    <property type="entry name" value="HTH_32"/>
    <property type="match status" value="1"/>
</dbReference>
<comment type="caution">
    <text evidence="1">The sequence shown here is derived from an EMBL/GenBank/DDBJ whole genome shotgun (WGS) entry which is preliminary data.</text>
</comment>
<dbReference type="Proteomes" id="UP001576780">
    <property type="component" value="Unassembled WGS sequence"/>
</dbReference>
<organism evidence="1 2">
    <name type="scientific">Floridaenema evergladense BLCC-F167</name>
    <dbReference type="NCBI Taxonomy" id="3153639"/>
    <lineage>
        <taxon>Bacteria</taxon>
        <taxon>Bacillati</taxon>
        <taxon>Cyanobacteriota</taxon>
        <taxon>Cyanophyceae</taxon>
        <taxon>Oscillatoriophycideae</taxon>
        <taxon>Aerosakkonematales</taxon>
        <taxon>Aerosakkonemataceae</taxon>
        <taxon>Floridanema</taxon>
        <taxon>Floridanema evergladense</taxon>
    </lineage>
</organism>
<evidence type="ECO:0000313" key="2">
    <source>
        <dbReference type="Proteomes" id="UP001576780"/>
    </source>
</evidence>
<dbReference type="InterPro" id="IPR036388">
    <property type="entry name" value="WH-like_DNA-bd_sf"/>
</dbReference>
<dbReference type="SUPFAM" id="SSF46689">
    <property type="entry name" value="Homeodomain-like"/>
    <property type="match status" value="1"/>
</dbReference>
<proteinExistence type="predicted"/>